<reference evidence="3 4" key="1">
    <citation type="submission" date="2018-07" db="EMBL/GenBank/DDBJ databases">
        <title>Genomic Encyclopedia of Type Strains, Phase IV (KMG-IV): sequencing the most valuable type-strain genomes for metagenomic binning, comparative biology and taxonomic classification.</title>
        <authorList>
            <person name="Goeker M."/>
        </authorList>
    </citation>
    <scope>NUCLEOTIDE SEQUENCE [LARGE SCALE GENOMIC DNA]</scope>
    <source>
        <strain evidence="3 4">DSM 103736</strain>
    </source>
</reference>
<dbReference type="InterPro" id="IPR038989">
    <property type="entry name" value="UbiJ"/>
</dbReference>
<comment type="caution">
    <text evidence="3">The sequence shown here is derived from an EMBL/GenBank/DDBJ whole genome shotgun (WGS) entry which is preliminary data.</text>
</comment>
<dbReference type="UniPathway" id="UPA00232"/>
<dbReference type="PANTHER" id="PTHR38693">
    <property type="entry name" value="UBIQUINONE BIOSYNTHESIS PROTEIN UBIJ"/>
    <property type="match status" value="1"/>
</dbReference>
<proteinExistence type="inferred from homology"/>
<comment type="subcellular location">
    <subcellularLocation>
        <location evidence="1">Cytoplasm</location>
    </subcellularLocation>
</comment>
<dbReference type="AlphaFoldDB" id="A0A370Q9V4"/>
<dbReference type="EMBL" id="QRAP01000012">
    <property type="protein sequence ID" value="RDK85166.1"/>
    <property type="molecule type" value="Genomic_DNA"/>
</dbReference>
<name>A0A370Q9V4_9GAMM</name>
<dbReference type="SUPFAM" id="SSF55718">
    <property type="entry name" value="SCP-like"/>
    <property type="match status" value="1"/>
</dbReference>
<dbReference type="InterPro" id="IPR003033">
    <property type="entry name" value="SCP2_sterol-bd_dom"/>
</dbReference>
<evidence type="ECO:0000313" key="4">
    <source>
        <dbReference type="Proteomes" id="UP000254848"/>
    </source>
</evidence>
<dbReference type="Proteomes" id="UP000254848">
    <property type="component" value="Unassembled WGS sequence"/>
</dbReference>
<evidence type="ECO:0000313" key="3">
    <source>
        <dbReference type="EMBL" id="RDK85166.1"/>
    </source>
</evidence>
<keyword evidence="1" id="KW-0963">Cytoplasm</keyword>
<dbReference type="Pfam" id="PF02036">
    <property type="entry name" value="SCP2"/>
    <property type="match status" value="1"/>
</dbReference>
<comment type="function">
    <text evidence="1">Required for ubiquinone (coenzyme Q) biosynthesis. Binds hydrophobic ubiquinone biosynthetic intermediates via its SCP2 domain and is essential for the stability of the Ubi complex. May constitute a docking platform where Ubi enzymes assemble and access their SCP2-bound polyprenyl substrates.</text>
</comment>
<keyword evidence="4" id="KW-1185">Reference proteome</keyword>
<gene>
    <name evidence="1" type="primary">ubiJ</name>
    <name evidence="3" type="ORF">C8D90_11292</name>
</gene>
<evidence type="ECO:0000259" key="2">
    <source>
        <dbReference type="Pfam" id="PF02036"/>
    </source>
</evidence>
<evidence type="ECO:0000256" key="1">
    <source>
        <dbReference type="HAMAP-Rule" id="MF_02215"/>
    </source>
</evidence>
<comment type="similarity">
    <text evidence="1">Belongs to the UbiJ family.</text>
</comment>
<dbReference type="PANTHER" id="PTHR38693:SF1">
    <property type="entry name" value="UBIQUINONE BIOSYNTHESIS ACCESSORY FACTOR UBIJ"/>
    <property type="match status" value="1"/>
</dbReference>
<feature type="domain" description="SCP2" evidence="2">
    <location>
        <begin position="14"/>
        <end position="112"/>
    </location>
</feature>
<dbReference type="HAMAP" id="MF_02215">
    <property type="entry name" value="UbiJ"/>
    <property type="match status" value="1"/>
</dbReference>
<sequence>MLIPLLTAGIETALNSLLYRDRALQSARLRLAGKVLGVSVRELDTPLYLIFSERQVDVLGRWEGPADCNVSTRMAVLPELRDRQQLAALIRSGDLVVEGDIQVVQQFVTLIDLAEWDPAEVLAPYTGDVVAQGIGMALRKGIGFLNAGLRRQQNYLAEALTEEWRLAPGPLEVAWFNGETDAVAREAVKLEKRLEKLEEK</sequence>
<organism evidence="3 4">
    <name type="scientific">Enterobacillus tribolii</name>
    <dbReference type="NCBI Taxonomy" id="1487935"/>
    <lineage>
        <taxon>Bacteria</taxon>
        <taxon>Pseudomonadati</taxon>
        <taxon>Pseudomonadota</taxon>
        <taxon>Gammaproteobacteria</taxon>
        <taxon>Enterobacterales</taxon>
        <taxon>Hafniaceae</taxon>
        <taxon>Enterobacillus</taxon>
    </lineage>
</organism>
<comment type="pathway">
    <text evidence="1">Cofactor biosynthesis; ubiquinone biosynthesis.</text>
</comment>
<dbReference type="OrthoDB" id="5801225at2"/>
<accession>A0A370Q9V4</accession>
<protein>
    <recommendedName>
        <fullName evidence="1">Ubiquinone biosynthesis accessory factor UbiJ</fullName>
    </recommendedName>
</protein>
<dbReference type="GO" id="GO:0006744">
    <property type="term" value="P:ubiquinone biosynthetic process"/>
    <property type="evidence" value="ECO:0007669"/>
    <property type="project" value="UniProtKB-UniRule"/>
</dbReference>
<dbReference type="GO" id="GO:0005737">
    <property type="term" value="C:cytoplasm"/>
    <property type="evidence" value="ECO:0007669"/>
    <property type="project" value="UniProtKB-SubCell"/>
</dbReference>
<keyword evidence="1" id="KW-0831">Ubiquinone biosynthesis</keyword>
<dbReference type="InterPro" id="IPR036527">
    <property type="entry name" value="SCP2_sterol-bd_dom_sf"/>
</dbReference>
<dbReference type="RefSeq" id="WP_115460156.1">
    <property type="nucleotide sequence ID" value="NZ_QRAP01000012.1"/>
</dbReference>
<keyword evidence="3" id="KW-0830">Ubiquinone</keyword>